<dbReference type="RefSeq" id="WP_121854423.1">
    <property type="nucleotide sequence ID" value="NZ_CP037952.1"/>
</dbReference>
<protein>
    <submittedName>
        <fullName evidence="2">Uncharacterized protein</fullName>
    </submittedName>
</protein>
<feature type="region of interest" description="Disordered" evidence="1">
    <location>
        <begin position="15"/>
        <end position="38"/>
    </location>
</feature>
<organism evidence="2 3">
    <name type="scientific">Parashewanella spongiae</name>
    <dbReference type="NCBI Taxonomy" id="342950"/>
    <lineage>
        <taxon>Bacteria</taxon>
        <taxon>Pseudomonadati</taxon>
        <taxon>Pseudomonadota</taxon>
        <taxon>Gammaproteobacteria</taxon>
        <taxon>Alteromonadales</taxon>
        <taxon>Shewanellaceae</taxon>
        <taxon>Parashewanella</taxon>
    </lineage>
</organism>
<keyword evidence="3" id="KW-1185">Reference proteome</keyword>
<evidence type="ECO:0000256" key="1">
    <source>
        <dbReference type="SAM" id="MobiDB-lite"/>
    </source>
</evidence>
<evidence type="ECO:0000313" key="3">
    <source>
        <dbReference type="Proteomes" id="UP000273022"/>
    </source>
</evidence>
<name>A0A3A6TQF3_9GAMM</name>
<reference evidence="2 3" key="1">
    <citation type="submission" date="2018-09" db="EMBL/GenBank/DDBJ databases">
        <title>Phylogeny of the Shewanellaceae, and recommendation for two new genera, Pseudoshewanella and Parashewanella.</title>
        <authorList>
            <person name="Wang G."/>
        </authorList>
    </citation>
    <scope>NUCLEOTIDE SEQUENCE [LARGE SCALE GENOMIC DNA]</scope>
    <source>
        <strain evidence="2 3">KCTC 22492</strain>
    </source>
</reference>
<dbReference type="EMBL" id="QYYH01000107">
    <property type="protein sequence ID" value="RJY10409.1"/>
    <property type="molecule type" value="Genomic_DNA"/>
</dbReference>
<evidence type="ECO:0000313" key="2">
    <source>
        <dbReference type="EMBL" id="RJY10409.1"/>
    </source>
</evidence>
<dbReference type="AlphaFoldDB" id="A0A3A6TQF3"/>
<accession>A0A3A6TQF3</accession>
<proteinExistence type="predicted"/>
<comment type="caution">
    <text evidence="2">The sequence shown here is derived from an EMBL/GenBank/DDBJ whole genome shotgun (WGS) entry which is preliminary data.</text>
</comment>
<gene>
    <name evidence="2" type="ORF">D5R81_14895</name>
</gene>
<dbReference type="Proteomes" id="UP000273022">
    <property type="component" value="Unassembled WGS sequence"/>
</dbReference>
<sequence>MDDKGIVMQPNSLRACTQKAAKQQKLKGRLSAGEKKDRKRMVEVAAVYTTKPLHRPPESIMSRNDN</sequence>